<dbReference type="RefSeq" id="WP_204117852.1">
    <property type="nucleotide sequence ID" value="NZ_BOLV01000001.1"/>
</dbReference>
<keyword evidence="2" id="KW-0808">Transferase</keyword>
<feature type="domain" description="N-acetyltransferase" evidence="1">
    <location>
        <begin position="25"/>
        <end position="176"/>
    </location>
</feature>
<dbReference type="InterPro" id="IPR016181">
    <property type="entry name" value="Acyl_CoA_acyltransferase"/>
</dbReference>
<keyword evidence="3" id="KW-1185">Reference proteome</keyword>
<dbReference type="InterPro" id="IPR000182">
    <property type="entry name" value="GNAT_dom"/>
</dbReference>
<dbReference type="Gene3D" id="3.40.630.30">
    <property type="match status" value="1"/>
</dbReference>
<evidence type="ECO:0000313" key="2">
    <source>
        <dbReference type="EMBL" id="MFD1398286.1"/>
    </source>
</evidence>
<dbReference type="EMBL" id="JBHTOA010000016">
    <property type="protein sequence ID" value="MFD1398286.1"/>
    <property type="molecule type" value="Genomic_DNA"/>
</dbReference>
<keyword evidence="2" id="KW-0012">Acyltransferase</keyword>
<reference evidence="3" key="1">
    <citation type="journal article" date="2019" name="Int. J. Syst. Evol. Microbiol.">
        <title>The Global Catalogue of Microorganisms (GCM) 10K type strain sequencing project: providing services to taxonomists for standard genome sequencing and annotation.</title>
        <authorList>
            <consortium name="The Broad Institute Genomics Platform"/>
            <consortium name="The Broad Institute Genome Sequencing Center for Infectious Disease"/>
            <person name="Wu L."/>
            <person name="Ma J."/>
        </authorList>
    </citation>
    <scope>NUCLEOTIDE SEQUENCE [LARGE SCALE GENOMIC DNA]</scope>
    <source>
        <strain evidence="3">CCM 9110</strain>
    </source>
</reference>
<dbReference type="PROSITE" id="PS51186">
    <property type="entry name" value="GNAT"/>
    <property type="match status" value="1"/>
</dbReference>
<dbReference type="GO" id="GO:0016746">
    <property type="term" value="F:acyltransferase activity"/>
    <property type="evidence" value="ECO:0007669"/>
    <property type="project" value="UniProtKB-KW"/>
</dbReference>
<accession>A0ABW4BCS5</accession>
<dbReference type="PANTHER" id="PTHR43441:SF11">
    <property type="entry name" value="RIBOSOMAL-PROTEIN-SERINE ACETYLTRANSFERASE"/>
    <property type="match status" value="1"/>
</dbReference>
<dbReference type="SUPFAM" id="SSF55729">
    <property type="entry name" value="Acyl-CoA N-acyltransferases (Nat)"/>
    <property type="match status" value="1"/>
</dbReference>
<dbReference type="PANTHER" id="PTHR43441">
    <property type="entry name" value="RIBOSOMAL-PROTEIN-SERINE ACETYLTRANSFERASE"/>
    <property type="match status" value="1"/>
</dbReference>
<gene>
    <name evidence="2" type="ORF">ACFQ41_03075</name>
</gene>
<proteinExistence type="predicted"/>
<evidence type="ECO:0000259" key="1">
    <source>
        <dbReference type="PROSITE" id="PS51186"/>
    </source>
</evidence>
<dbReference type="InterPro" id="IPR051908">
    <property type="entry name" value="Ribosomal_N-acetyltransferase"/>
</dbReference>
<organism evidence="2 3">
    <name type="scientific">Lacticaseibacillus suilingensis</name>
    <dbReference type="NCBI Taxonomy" id="2799577"/>
    <lineage>
        <taxon>Bacteria</taxon>
        <taxon>Bacillati</taxon>
        <taxon>Bacillota</taxon>
        <taxon>Bacilli</taxon>
        <taxon>Lactobacillales</taxon>
        <taxon>Lactobacillaceae</taxon>
        <taxon>Lacticaseibacillus</taxon>
    </lineage>
</organism>
<dbReference type="EC" id="2.3.-.-" evidence="2"/>
<comment type="caution">
    <text evidence="2">The sequence shown here is derived from an EMBL/GenBank/DDBJ whole genome shotgun (WGS) entry which is preliminary data.</text>
</comment>
<sequence>MFSYSVDDEIELAIPRPAFDAPALFKLLEADRSVLSRYLPWVNQTKTAADEEQALRLFNTHLGTGQSLNLVVMVAGEVAGMISFNDFAANQSADVGYWLGAAFRGRNVMHRAVAGLCELGFSEYGLNKIIIRAAIDNAASNAVARKAGFHLDGTLRDGEPLADGFHDENEWSLLKREWVSGD</sequence>
<evidence type="ECO:0000313" key="3">
    <source>
        <dbReference type="Proteomes" id="UP001597199"/>
    </source>
</evidence>
<dbReference type="Proteomes" id="UP001597199">
    <property type="component" value="Unassembled WGS sequence"/>
</dbReference>
<protein>
    <submittedName>
        <fullName evidence="2">GNAT family N-acetyltransferase</fullName>
        <ecNumber evidence="2">2.3.-.-</ecNumber>
    </submittedName>
</protein>
<name>A0ABW4BCS5_9LACO</name>
<dbReference type="Pfam" id="PF13302">
    <property type="entry name" value="Acetyltransf_3"/>
    <property type="match status" value="1"/>
</dbReference>